<protein>
    <submittedName>
        <fullName evidence="7">HTH-type transcriptional regulator YoaU</fullName>
    </submittedName>
</protein>
<evidence type="ECO:0000256" key="1">
    <source>
        <dbReference type="ARBA" id="ARBA00009437"/>
    </source>
</evidence>
<feature type="region of interest" description="Disordered" evidence="5">
    <location>
        <begin position="286"/>
        <end position="306"/>
    </location>
</feature>
<dbReference type="PANTHER" id="PTHR30427:SF1">
    <property type="entry name" value="TRANSCRIPTIONAL ACTIVATOR PROTEIN LYSR"/>
    <property type="match status" value="1"/>
</dbReference>
<evidence type="ECO:0000313" key="8">
    <source>
        <dbReference type="Proteomes" id="UP000681526"/>
    </source>
</evidence>
<dbReference type="InterPro" id="IPR005119">
    <property type="entry name" value="LysR_subst-bd"/>
</dbReference>
<dbReference type="SUPFAM" id="SSF53850">
    <property type="entry name" value="Periplasmic binding protein-like II"/>
    <property type="match status" value="1"/>
</dbReference>
<feature type="compositionally biased region" description="Basic and acidic residues" evidence="5">
    <location>
        <begin position="287"/>
        <end position="306"/>
    </location>
</feature>
<evidence type="ECO:0000256" key="4">
    <source>
        <dbReference type="ARBA" id="ARBA00023163"/>
    </source>
</evidence>
<dbReference type="Proteomes" id="UP000681526">
    <property type="component" value="Unassembled WGS sequence"/>
</dbReference>
<dbReference type="InterPro" id="IPR036388">
    <property type="entry name" value="WH-like_DNA-bd_sf"/>
</dbReference>
<keyword evidence="3" id="KW-0238">DNA-binding</keyword>
<reference evidence="7 8" key="1">
    <citation type="submission" date="2021-04" db="EMBL/GenBank/DDBJ databases">
        <authorList>
            <person name="Rakotoarivonina H."/>
        </authorList>
    </citation>
    <scope>NUCLEOTIDE SEQUENCE [LARGE SCALE GENOMIC DNA]</scope>
    <source>
        <strain evidence="7 8">XE</strain>
    </source>
</reference>
<keyword evidence="2" id="KW-0805">Transcription regulation</keyword>
<keyword evidence="4" id="KW-0804">Transcription</keyword>
<proteinExistence type="inferred from homology"/>
<evidence type="ECO:0000259" key="6">
    <source>
        <dbReference type="PROSITE" id="PS50931"/>
    </source>
</evidence>
<dbReference type="Gene3D" id="1.10.10.10">
    <property type="entry name" value="Winged helix-like DNA-binding domain superfamily/Winged helix DNA-binding domain"/>
    <property type="match status" value="1"/>
</dbReference>
<dbReference type="InterPro" id="IPR000847">
    <property type="entry name" value="LysR_HTH_N"/>
</dbReference>
<evidence type="ECO:0000313" key="7">
    <source>
        <dbReference type="EMBL" id="CAG5089433.1"/>
    </source>
</evidence>
<keyword evidence="8" id="KW-1185">Reference proteome</keyword>
<dbReference type="SUPFAM" id="SSF46785">
    <property type="entry name" value="Winged helix' DNA-binding domain"/>
    <property type="match status" value="1"/>
</dbReference>
<dbReference type="EMBL" id="CAJRAY010000066">
    <property type="protein sequence ID" value="CAG5089433.1"/>
    <property type="molecule type" value="Genomic_DNA"/>
</dbReference>
<comment type="caution">
    <text evidence="7">The sequence shown here is derived from an EMBL/GenBank/DDBJ whole genome shotgun (WGS) entry which is preliminary data.</text>
</comment>
<dbReference type="Gene3D" id="3.40.190.290">
    <property type="match status" value="1"/>
</dbReference>
<feature type="domain" description="HTH lysR-type" evidence="6">
    <location>
        <begin position="1"/>
        <end position="59"/>
    </location>
</feature>
<gene>
    <name evidence="7" type="primary">txxe 1840-yoaU</name>
    <name evidence="7" type="ORF">TXXE_13020</name>
</gene>
<dbReference type="PRINTS" id="PR00039">
    <property type="entry name" value="HTHLYSR"/>
</dbReference>
<dbReference type="PANTHER" id="PTHR30427">
    <property type="entry name" value="TRANSCRIPTIONAL ACTIVATOR PROTEIN LYSR"/>
    <property type="match status" value="1"/>
</dbReference>
<organism evidence="7 8">
    <name type="scientific">Thermobacillus xylanilyticus</name>
    <dbReference type="NCBI Taxonomy" id="76633"/>
    <lineage>
        <taxon>Bacteria</taxon>
        <taxon>Bacillati</taxon>
        <taxon>Bacillota</taxon>
        <taxon>Bacilli</taxon>
        <taxon>Bacillales</taxon>
        <taxon>Paenibacillaceae</taxon>
        <taxon>Thermobacillus</taxon>
    </lineage>
</organism>
<dbReference type="CDD" id="cd05466">
    <property type="entry name" value="PBP2_LTTR_substrate"/>
    <property type="match status" value="1"/>
</dbReference>
<dbReference type="Pfam" id="PF03466">
    <property type="entry name" value="LysR_substrate"/>
    <property type="match status" value="1"/>
</dbReference>
<evidence type="ECO:0000256" key="2">
    <source>
        <dbReference type="ARBA" id="ARBA00023015"/>
    </source>
</evidence>
<accession>A0ABM8V625</accession>
<dbReference type="Pfam" id="PF00126">
    <property type="entry name" value="HTH_1"/>
    <property type="match status" value="1"/>
</dbReference>
<dbReference type="PROSITE" id="PS50931">
    <property type="entry name" value="HTH_LYSR"/>
    <property type="match status" value="1"/>
</dbReference>
<name>A0ABM8V625_THEXY</name>
<comment type="similarity">
    <text evidence="1">Belongs to the LysR transcriptional regulatory family.</text>
</comment>
<evidence type="ECO:0000256" key="5">
    <source>
        <dbReference type="SAM" id="MobiDB-lite"/>
    </source>
</evidence>
<sequence length="306" mass="33811">MNLNLLRIFIQVAETLNITEAAKALFISQPAVSKAIKNLESSLRIQLFIRDKHKGLMLTEAGREILVLARQMKAIENSIYQIAGRENRLLSGRIKVGSFPAATTNLLSKAIAVFRAKYPLVKIELLEGVSDQIRQWVEDRTVELGIVASPFDSFAFETLRSDYMVAIVPADHPLAKEPMIDLSGCRDEVIFCKGGHEIAMNAILGTYGIELREGLTVQSAETLIRMVRNGLGIGLISHFTLSSVSHDLVVKAIRPGVTRDIGIIAHSFGELSPAAKEWVNVLLQTSREPEQDKEKSTRLDRQVPGS</sequence>
<dbReference type="InterPro" id="IPR036390">
    <property type="entry name" value="WH_DNA-bd_sf"/>
</dbReference>
<evidence type="ECO:0000256" key="3">
    <source>
        <dbReference type="ARBA" id="ARBA00023125"/>
    </source>
</evidence>